<name>A0A6G4XTU6_9ACTN</name>
<dbReference type="InterPro" id="IPR051200">
    <property type="entry name" value="Host-pathogen_enzymatic-act"/>
</dbReference>
<proteinExistence type="predicted"/>
<dbReference type="Proteomes" id="UP000481109">
    <property type="component" value="Unassembled WGS sequence"/>
</dbReference>
<protein>
    <submittedName>
        <fullName evidence="2">Ig-like domain repeat protein</fullName>
    </submittedName>
</protein>
<evidence type="ECO:0000256" key="1">
    <source>
        <dbReference type="SAM" id="SignalP"/>
    </source>
</evidence>
<keyword evidence="3" id="KW-1185">Reference proteome</keyword>
<feature type="chain" id="PRO_5039676235" evidence="1">
    <location>
        <begin position="19"/>
        <end position="662"/>
    </location>
</feature>
<keyword evidence="1" id="KW-0732">Signal</keyword>
<dbReference type="EMBL" id="JAAKZW010000199">
    <property type="protein sequence ID" value="NGO80200.1"/>
    <property type="molecule type" value="Genomic_DNA"/>
</dbReference>
<organism evidence="2 3">
    <name type="scientific">Streptomyces mesophilus</name>
    <dbReference type="NCBI Taxonomy" id="1775132"/>
    <lineage>
        <taxon>Bacteria</taxon>
        <taxon>Bacillati</taxon>
        <taxon>Actinomycetota</taxon>
        <taxon>Actinomycetes</taxon>
        <taxon>Kitasatosporales</taxon>
        <taxon>Streptomycetaceae</taxon>
        <taxon>Streptomyces</taxon>
    </lineage>
</organism>
<dbReference type="PANTHER" id="PTHR47197:SF3">
    <property type="entry name" value="DIHYDRO-HEME D1 DEHYDROGENASE"/>
    <property type="match status" value="1"/>
</dbReference>
<accession>A0A6G4XTU6</accession>
<dbReference type="InterPro" id="IPR011044">
    <property type="entry name" value="Quino_amine_DH_bsu"/>
</dbReference>
<feature type="signal peptide" evidence="1">
    <location>
        <begin position="1"/>
        <end position="18"/>
    </location>
</feature>
<comment type="caution">
    <text evidence="2">The sequence shown here is derived from an EMBL/GenBank/DDBJ whole genome shotgun (WGS) entry which is preliminary data.</text>
</comment>
<evidence type="ECO:0000313" key="3">
    <source>
        <dbReference type="Proteomes" id="UP000481109"/>
    </source>
</evidence>
<dbReference type="PANTHER" id="PTHR47197">
    <property type="entry name" value="PROTEIN NIRF"/>
    <property type="match status" value="1"/>
</dbReference>
<dbReference type="Gene3D" id="2.130.10.10">
    <property type="entry name" value="YVTN repeat-like/Quinoprotein amine dehydrogenase"/>
    <property type="match status" value="2"/>
</dbReference>
<reference evidence="2 3" key="1">
    <citation type="submission" date="2020-02" db="EMBL/GenBank/DDBJ databases">
        <title>Whole-genome analyses of novel actinobacteria.</title>
        <authorList>
            <person name="Sahin N."/>
            <person name="Tokatli A."/>
        </authorList>
    </citation>
    <scope>NUCLEOTIDE SEQUENCE [LARGE SCALE GENOMIC DNA]</scope>
    <source>
        <strain evidence="2 3">YC504</strain>
    </source>
</reference>
<evidence type="ECO:0000313" key="2">
    <source>
        <dbReference type="EMBL" id="NGO80200.1"/>
    </source>
</evidence>
<dbReference type="SUPFAM" id="SSF50969">
    <property type="entry name" value="YVTN repeat-like/Quinoprotein amine dehydrogenase"/>
    <property type="match status" value="1"/>
</dbReference>
<dbReference type="InterPro" id="IPR015943">
    <property type="entry name" value="WD40/YVTN_repeat-like_dom_sf"/>
</dbReference>
<sequence>MLSTATAFAVLFSSAALVAGSTGSAAADTAKVLPVQSAGDMVVDGVHQQVFISDPYSGKIVATDYTGTVVATVDGLPGVQGLALSADSGLLYAAVPGDDSIVSIETQTVTRTGRYATGDGTDPAHLALAGGKIWFGYGNADLGDIGSLDLSGTEPVVELGQDTDNKWTGAPRLAVSPADPNTLAAASPEVYWFGLSVFDVSSGKAARTARVGDGGASAGSGMTNDLAFTPDGTRIITANPGDHHRVWRTTDLVEVGSYPSEHHPTAVAIAPDGTVAAGTDSPYDPDVHVFTPGATTSVRTYDFPSTGSSSGGDSLADEGLAWEPGGNRLFAVTGNYDNTHRLHVLTDPTRSLPKLTVTVPAKATRAKPFTVKGTLTATLPLPAGTPLTVTRTDMESPSGKSLGTKLLGAGGAFSFSDTPPAGGKVTYKVAYAGDSTHTPASATASVEVSRATPTLTLNNNGKLYDYGKDVAFAAHLGSTYKNRTVEIWADPFGADKPNKLVKKGTVNSNGNLWVTLDMSRDVTLTAKFAGDARYAPKTVKSTAYAKVRVSTTVSKHYRTGKIGSTTYHYVRKSVDPVFTTTMTYYKGRKQRLEMDAYVNGRWIDAGADYFALGTNGKSAVTLTGTPQTGIKFRMRSSYINSSSGDTVNSTTHGSWKYFIFTK</sequence>
<gene>
    <name evidence="2" type="ORF">G6045_31755</name>
</gene>
<dbReference type="AlphaFoldDB" id="A0A6G4XTU6"/>